<dbReference type="NCBIfam" id="TIGR00133">
    <property type="entry name" value="gatB"/>
    <property type="match status" value="1"/>
</dbReference>
<evidence type="ECO:0000256" key="6">
    <source>
        <dbReference type="ARBA" id="ARBA00022840"/>
    </source>
</evidence>
<keyword evidence="4 11" id="KW-0436">Ligase</keyword>
<keyword evidence="6 11" id="KW-0067">ATP-binding</keyword>
<evidence type="ECO:0000256" key="8">
    <source>
        <dbReference type="ARBA" id="ARBA00024799"/>
    </source>
</evidence>
<evidence type="ECO:0000256" key="11">
    <source>
        <dbReference type="HAMAP-Rule" id="MF_00121"/>
    </source>
</evidence>
<dbReference type="InterPro" id="IPR042114">
    <property type="entry name" value="GatB_C_1"/>
</dbReference>
<dbReference type="eggNOG" id="COG0064">
    <property type="taxonomic scope" value="Bacteria"/>
</dbReference>
<evidence type="ECO:0000256" key="9">
    <source>
        <dbReference type="ARBA" id="ARBA00047380"/>
    </source>
</evidence>
<dbReference type="RefSeq" id="WP_015396629.1">
    <property type="nucleotide sequence ID" value="NC_020294.1"/>
</dbReference>
<evidence type="ECO:0000256" key="7">
    <source>
        <dbReference type="ARBA" id="ARBA00022917"/>
    </source>
</evidence>
<dbReference type="GO" id="GO:0006412">
    <property type="term" value="P:translation"/>
    <property type="evidence" value="ECO:0007669"/>
    <property type="project" value="UniProtKB-UniRule"/>
</dbReference>
<protein>
    <recommendedName>
        <fullName evidence="3 11">Aspartyl/glutamyl-tRNA(Asn/Gln) amidotransferase subunit B</fullName>
        <shortName evidence="11">Asp/Glu-ADT subunit B</shortName>
        <ecNumber evidence="11">6.3.5.-</ecNumber>
    </recommendedName>
</protein>
<dbReference type="NCBIfam" id="NF004014">
    <property type="entry name" value="PRK05477.1-4"/>
    <property type="match status" value="1"/>
</dbReference>
<dbReference type="GO" id="GO:0050567">
    <property type="term" value="F:glutaminyl-tRNA synthase (glutamine-hydrolyzing) activity"/>
    <property type="evidence" value="ECO:0007669"/>
    <property type="project" value="UniProtKB-UniRule"/>
</dbReference>
<comment type="catalytic activity">
    <reaction evidence="10 11">
        <text>L-glutamyl-tRNA(Gln) + L-glutamine + ATP + H2O = L-glutaminyl-tRNA(Gln) + L-glutamate + ADP + phosphate + H(+)</text>
        <dbReference type="Rhea" id="RHEA:17521"/>
        <dbReference type="Rhea" id="RHEA-COMP:9681"/>
        <dbReference type="Rhea" id="RHEA-COMP:9684"/>
        <dbReference type="ChEBI" id="CHEBI:15377"/>
        <dbReference type="ChEBI" id="CHEBI:15378"/>
        <dbReference type="ChEBI" id="CHEBI:29985"/>
        <dbReference type="ChEBI" id="CHEBI:30616"/>
        <dbReference type="ChEBI" id="CHEBI:43474"/>
        <dbReference type="ChEBI" id="CHEBI:58359"/>
        <dbReference type="ChEBI" id="CHEBI:78520"/>
        <dbReference type="ChEBI" id="CHEBI:78521"/>
        <dbReference type="ChEBI" id="CHEBI:456216"/>
    </reaction>
</comment>
<dbReference type="Pfam" id="PF02934">
    <property type="entry name" value="GatB_N"/>
    <property type="match status" value="1"/>
</dbReference>
<dbReference type="InterPro" id="IPR018027">
    <property type="entry name" value="Asn/Gln_amidotransferase"/>
</dbReference>
<dbReference type="Proteomes" id="UP000011547">
    <property type="component" value="Chromosome"/>
</dbReference>
<dbReference type="InterPro" id="IPR006075">
    <property type="entry name" value="Asn/Gln-tRNA_Trfase_suB/E_cat"/>
</dbReference>
<dbReference type="STRING" id="1208919.CDSE_0106"/>
<organism evidence="13 14">
    <name type="scientific">Candidatus Kinetoplastidibacterium desouzai TCC079E</name>
    <dbReference type="NCBI Taxonomy" id="1208919"/>
    <lineage>
        <taxon>Bacteria</taxon>
        <taxon>Pseudomonadati</taxon>
        <taxon>Pseudomonadota</taxon>
        <taxon>Betaproteobacteria</taxon>
        <taxon>Candidatus Kinetoplastidibacterium</taxon>
    </lineage>
</organism>
<dbReference type="NCBIfam" id="NF004012">
    <property type="entry name" value="PRK05477.1-2"/>
    <property type="match status" value="1"/>
</dbReference>
<dbReference type="SUPFAM" id="SSF55931">
    <property type="entry name" value="Glutamine synthetase/guanido kinase"/>
    <property type="match status" value="1"/>
</dbReference>
<evidence type="ECO:0000256" key="2">
    <source>
        <dbReference type="ARBA" id="ARBA00011123"/>
    </source>
</evidence>
<comment type="similarity">
    <text evidence="1 11">Belongs to the GatB/GatE family. GatB subfamily.</text>
</comment>
<keyword evidence="5 11" id="KW-0547">Nucleotide-binding</keyword>
<dbReference type="AlphaFoldDB" id="M1L392"/>
<dbReference type="OrthoDB" id="9804078at2"/>
<comment type="catalytic activity">
    <reaction evidence="9 11">
        <text>L-aspartyl-tRNA(Asn) + L-glutamine + ATP + H2O = L-asparaginyl-tRNA(Asn) + L-glutamate + ADP + phosphate + 2 H(+)</text>
        <dbReference type="Rhea" id="RHEA:14513"/>
        <dbReference type="Rhea" id="RHEA-COMP:9674"/>
        <dbReference type="Rhea" id="RHEA-COMP:9677"/>
        <dbReference type="ChEBI" id="CHEBI:15377"/>
        <dbReference type="ChEBI" id="CHEBI:15378"/>
        <dbReference type="ChEBI" id="CHEBI:29985"/>
        <dbReference type="ChEBI" id="CHEBI:30616"/>
        <dbReference type="ChEBI" id="CHEBI:43474"/>
        <dbReference type="ChEBI" id="CHEBI:58359"/>
        <dbReference type="ChEBI" id="CHEBI:78515"/>
        <dbReference type="ChEBI" id="CHEBI:78516"/>
        <dbReference type="ChEBI" id="CHEBI:456216"/>
    </reaction>
</comment>
<dbReference type="HOGENOM" id="CLU_019240_0_1_4"/>
<comment type="function">
    <text evidence="8 11">Allows the formation of correctly charged Asn-tRNA(Asn) or Gln-tRNA(Gln) through the transamidation of misacylated Asp-tRNA(Asn) or Glu-tRNA(Gln) in organisms which lack either or both of asparaginyl-tRNA or glutaminyl-tRNA synthetases. The reaction takes place in the presence of glutamine and ATP through an activated phospho-Asp-tRNA(Asn) or phospho-Glu-tRNA(Gln).</text>
</comment>
<dbReference type="PANTHER" id="PTHR11659:SF0">
    <property type="entry name" value="GLUTAMYL-TRNA(GLN) AMIDOTRANSFERASE SUBUNIT B, MITOCHONDRIAL"/>
    <property type="match status" value="1"/>
</dbReference>
<keyword evidence="13" id="KW-0808">Transferase</keyword>
<gene>
    <name evidence="11" type="primary">gatB</name>
    <name evidence="13" type="ORF">CDSE_0106</name>
</gene>
<keyword evidence="7 11" id="KW-0648">Protein biosynthesis</keyword>
<dbReference type="InterPro" id="IPR003789">
    <property type="entry name" value="Asn/Gln_tRNA_amidoTrase-B-like"/>
</dbReference>
<dbReference type="GO" id="GO:0005524">
    <property type="term" value="F:ATP binding"/>
    <property type="evidence" value="ECO:0007669"/>
    <property type="project" value="UniProtKB-KW"/>
</dbReference>
<dbReference type="SUPFAM" id="SSF89095">
    <property type="entry name" value="GatB/YqeY motif"/>
    <property type="match status" value="1"/>
</dbReference>
<dbReference type="GO" id="GO:0050566">
    <property type="term" value="F:asparaginyl-tRNA synthase (glutamine-hydrolyzing) activity"/>
    <property type="evidence" value="ECO:0007669"/>
    <property type="project" value="RHEA"/>
</dbReference>
<evidence type="ECO:0000259" key="12">
    <source>
        <dbReference type="SMART" id="SM00845"/>
    </source>
</evidence>
<evidence type="ECO:0000313" key="14">
    <source>
        <dbReference type="Proteomes" id="UP000011547"/>
    </source>
</evidence>
<dbReference type="GO" id="GO:0016740">
    <property type="term" value="F:transferase activity"/>
    <property type="evidence" value="ECO:0007669"/>
    <property type="project" value="UniProtKB-KW"/>
</dbReference>
<dbReference type="InterPro" id="IPR014746">
    <property type="entry name" value="Gln_synth/guanido_kin_cat_dom"/>
</dbReference>
<comment type="subunit">
    <text evidence="2 11">Heterotrimer of A, B and C subunits.</text>
</comment>
<dbReference type="GO" id="GO:0070681">
    <property type="term" value="P:glutaminyl-tRNAGln biosynthesis via transamidation"/>
    <property type="evidence" value="ECO:0007669"/>
    <property type="project" value="TreeGrafter"/>
</dbReference>
<dbReference type="FunFam" id="1.10.10.410:FF:000001">
    <property type="entry name" value="Aspartyl/glutamyl-tRNA(Asn/Gln) amidotransferase subunit B"/>
    <property type="match status" value="1"/>
</dbReference>
<dbReference type="InterPro" id="IPR017959">
    <property type="entry name" value="Asn/Gln-tRNA_amidoTrfase_suB/E"/>
</dbReference>
<feature type="domain" description="Asn/Gln amidotransferase" evidence="12">
    <location>
        <begin position="327"/>
        <end position="477"/>
    </location>
</feature>
<dbReference type="HAMAP" id="MF_00121">
    <property type="entry name" value="GatB"/>
    <property type="match status" value="1"/>
</dbReference>
<evidence type="ECO:0000256" key="1">
    <source>
        <dbReference type="ARBA" id="ARBA00005306"/>
    </source>
</evidence>
<dbReference type="Gene3D" id="1.10.10.410">
    <property type="match status" value="1"/>
</dbReference>
<evidence type="ECO:0000256" key="5">
    <source>
        <dbReference type="ARBA" id="ARBA00022741"/>
    </source>
</evidence>
<dbReference type="InterPro" id="IPR023168">
    <property type="entry name" value="GatB_Yqey_C_2"/>
</dbReference>
<dbReference type="InterPro" id="IPR004413">
    <property type="entry name" value="GatB"/>
</dbReference>
<dbReference type="PATRIC" id="fig|1208919.3.peg.663"/>
<dbReference type="EMBL" id="CP003803">
    <property type="protein sequence ID" value="AGF47218.1"/>
    <property type="molecule type" value="Genomic_DNA"/>
</dbReference>
<proteinExistence type="inferred from homology"/>
<dbReference type="PANTHER" id="PTHR11659">
    <property type="entry name" value="GLUTAMYL-TRNA GLN AMIDOTRANSFERASE SUBUNIT B MITOCHONDRIAL AND PROKARYOTIC PET112-RELATED"/>
    <property type="match status" value="1"/>
</dbReference>
<dbReference type="InterPro" id="IPR017958">
    <property type="entry name" value="Gln-tRNA_amidoTrfase_suB_CS"/>
</dbReference>
<dbReference type="EC" id="6.3.5.-" evidence="11"/>
<dbReference type="SMART" id="SM00845">
    <property type="entry name" value="GatB_Yqey"/>
    <property type="match status" value="1"/>
</dbReference>
<name>M1L392_9PROT</name>
<dbReference type="PROSITE" id="PS01234">
    <property type="entry name" value="GATB"/>
    <property type="match status" value="1"/>
</dbReference>
<evidence type="ECO:0000313" key="13">
    <source>
        <dbReference type="EMBL" id="AGF47218.1"/>
    </source>
</evidence>
<evidence type="ECO:0000256" key="4">
    <source>
        <dbReference type="ARBA" id="ARBA00022598"/>
    </source>
</evidence>
<evidence type="ECO:0000256" key="3">
    <source>
        <dbReference type="ARBA" id="ARBA00016923"/>
    </source>
</evidence>
<dbReference type="KEGG" id="kde:CDSE_0106"/>
<accession>M1L392</accession>
<reference evidence="13 14" key="1">
    <citation type="journal article" date="2013" name="Genome Biol. Evol.">
        <title>Genome evolution and phylogenomic analysis of candidatus kinetoplastibacterium, the betaproteobacterial endosymbionts of strigomonas and angomonas.</title>
        <authorList>
            <person name="Alves J.M."/>
            <person name="Serrano M.G."/>
            <person name="Maia da Silva F."/>
            <person name="Voegtly L.J."/>
            <person name="Matveyev A.V."/>
            <person name="Teixeira M.M."/>
            <person name="Camargo E.P."/>
            <person name="Buck G.A."/>
        </authorList>
    </citation>
    <scope>NUCLEOTIDE SEQUENCE [LARGE SCALE GENOMIC DNA]</scope>
    <source>
        <strain evidence="13 14">TCC079E</strain>
    </source>
</reference>
<dbReference type="Gene3D" id="1.10.150.380">
    <property type="entry name" value="GatB domain, N-terminal subdomain"/>
    <property type="match status" value="1"/>
</dbReference>
<keyword evidence="14" id="KW-1185">Reference proteome</keyword>
<dbReference type="Pfam" id="PF02637">
    <property type="entry name" value="GatB_Yqey"/>
    <property type="match status" value="1"/>
</dbReference>
<evidence type="ECO:0000256" key="10">
    <source>
        <dbReference type="ARBA" id="ARBA00047913"/>
    </source>
</evidence>
<sequence length="480" mass="54331">MKSDWEVVIGLETHVQLLTKTKMFSQSRATFGEKSNQNTNEVDMALPGSLPVTNLSAVECAIKFGLAVNAKISNNSVFARKHYFYPDLPKGYQTSQFENPILEGGTVTFFENSEKRTINLIEAHLEEDAGKSIHQKYSSGIDLNRAGIPLLEIVTHPEIKSAQEASLYARTLHELVVWLGICDGNMQEGSFRCDANISVRSRGNKKLGTRTEIKNINSFKFLEKAILFESKRQIDLLKKNVEIVQETRLYDSEKDETRSMRSKENAVDYRYMPDPDLPVLKISPKWIEDIKKLMPELPEDKRNRFEKDYGLSKNEVSQLSMDINISNYFESVVKQLPKNHANTAANWINGEISAFMNKNNININDIPIKSDTLASLINKVIDGTISTKNAKEIFEIVCNTGESNINYLIEKNGLKQITDNNFIIEIINTILKNNSVIVQDYKSGKEKAFNSLIGQVMKTTKGRANPTHISEILKNELDKL</sequence>